<evidence type="ECO:0000256" key="3">
    <source>
        <dbReference type="ARBA" id="ARBA00022786"/>
    </source>
</evidence>
<reference evidence="8 9" key="1">
    <citation type="journal article" date="2022" name="Nat. Plants">
        <title>Genomes of leafy and leafless Platanthera orchids illuminate the evolution of mycoheterotrophy.</title>
        <authorList>
            <person name="Li M.H."/>
            <person name="Liu K.W."/>
            <person name="Li Z."/>
            <person name="Lu H.C."/>
            <person name="Ye Q.L."/>
            <person name="Zhang D."/>
            <person name="Wang J.Y."/>
            <person name="Li Y.F."/>
            <person name="Zhong Z.M."/>
            <person name="Liu X."/>
            <person name="Yu X."/>
            <person name="Liu D.K."/>
            <person name="Tu X.D."/>
            <person name="Liu B."/>
            <person name="Hao Y."/>
            <person name="Liao X.Y."/>
            <person name="Jiang Y.T."/>
            <person name="Sun W.H."/>
            <person name="Chen J."/>
            <person name="Chen Y.Q."/>
            <person name="Ai Y."/>
            <person name="Zhai J.W."/>
            <person name="Wu S.S."/>
            <person name="Zhou Z."/>
            <person name="Hsiao Y.Y."/>
            <person name="Wu W.L."/>
            <person name="Chen Y.Y."/>
            <person name="Lin Y.F."/>
            <person name="Hsu J.L."/>
            <person name="Li C.Y."/>
            <person name="Wang Z.W."/>
            <person name="Zhao X."/>
            <person name="Zhong W.Y."/>
            <person name="Ma X.K."/>
            <person name="Ma L."/>
            <person name="Huang J."/>
            <person name="Chen G.Z."/>
            <person name="Huang M.Z."/>
            <person name="Huang L."/>
            <person name="Peng D.H."/>
            <person name="Luo Y.B."/>
            <person name="Zou S.Q."/>
            <person name="Chen S.P."/>
            <person name="Lan S."/>
            <person name="Tsai W.C."/>
            <person name="Van de Peer Y."/>
            <person name="Liu Z.J."/>
        </authorList>
    </citation>
    <scope>NUCLEOTIDE SEQUENCE [LARGE SCALE GENOMIC DNA]</scope>
    <source>
        <strain evidence="8">Lor287</strain>
    </source>
</reference>
<evidence type="ECO:0000256" key="1">
    <source>
        <dbReference type="ARBA" id="ARBA00011025"/>
    </source>
</evidence>
<comment type="function">
    <text evidence="4">May be part of a complex that binds ubiquitinated proteins and that is necessary for the export of misfolded proteins from the ER to the cytoplasm, where they are degraded by the proteasome.</text>
</comment>
<keyword evidence="2" id="KW-0597">Phosphoprotein</keyword>
<evidence type="ECO:0000256" key="2">
    <source>
        <dbReference type="ARBA" id="ARBA00022553"/>
    </source>
</evidence>
<keyword evidence="3" id="KW-0833">Ubl conjugation pathway</keyword>
<name>A0AAP0BPK8_9ASPA</name>
<dbReference type="GO" id="GO:0006511">
    <property type="term" value="P:ubiquitin-dependent protein catabolic process"/>
    <property type="evidence" value="ECO:0007669"/>
    <property type="project" value="InterPro"/>
</dbReference>
<dbReference type="Pfam" id="PF11543">
    <property type="entry name" value="UN_NPL4"/>
    <property type="match status" value="1"/>
</dbReference>
<dbReference type="FunFam" id="3.10.20.90:FF:000331">
    <property type="entry name" value="NPL4-like protein 1"/>
    <property type="match status" value="1"/>
</dbReference>
<dbReference type="SUPFAM" id="SSF54236">
    <property type="entry name" value="Ubiquitin-like"/>
    <property type="match status" value="1"/>
</dbReference>
<dbReference type="InterPro" id="IPR024682">
    <property type="entry name" value="Npl4_Ub-like_dom"/>
</dbReference>
<evidence type="ECO:0000256" key="5">
    <source>
        <dbReference type="ARBA" id="ARBA00060618"/>
    </source>
</evidence>
<evidence type="ECO:0000313" key="9">
    <source>
        <dbReference type="Proteomes" id="UP001418222"/>
    </source>
</evidence>
<evidence type="ECO:0000259" key="6">
    <source>
        <dbReference type="Pfam" id="PF05021"/>
    </source>
</evidence>
<dbReference type="PANTHER" id="PTHR12710">
    <property type="entry name" value="NUCLEAR PROTEIN LOCALIZATION 4"/>
    <property type="match status" value="1"/>
</dbReference>
<dbReference type="InterPro" id="IPR007717">
    <property type="entry name" value="NPL4_C"/>
</dbReference>
<gene>
    <name evidence="8" type="ORF">KSP39_PZI007473</name>
</gene>
<dbReference type="Gene3D" id="3.10.20.90">
    <property type="entry name" value="Phosphatidylinositol 3-kinase Catalytic Subunit, Chain A, domain 1"/>
    <property type="match status" value="1"/>
</dbReference>
<keyword evidence="9" id="KW-1185">Reference proteome</keyword>
<dbReference type="Proteomes" id="UP001418222">
    <property type="component" value="Unassembled WGS sequence"/>
</dbReference>
<protein>
    <submittedName>
        <fullName evidence="8">NPL4-like protein 1</fullName>
    </submittedName>
</protein>
<organism evidence="8 9">
    <name type="scientific">Platanthera zijinensis</name>
    <dbReference type="NCBI Taxonomy" id="2320716"/>
    <lineage>
        <taxon>Eukaryota</taxon>
        <taxon>Viridiplantae</taxon>
        <taxon>Streptophyta</taxon>
        <taxon>Embryophyta</taxon>
        <taxon>Tracheophyta</taxon>
        <taxon>Spermatophyta</taxon>
        <taxon>Magnoliopsida</taxon>
        <taxon>Liliopsida</taxon>
        <taxon>Asparagales</taxon>
        <taxon>Orchidaceae</taxon>
        <taxon>Orchidoideae</taxon>
        <taxon>Orchideae</taxon>
        <taxon>Orchidinae</taxon>
        <taxon>Platanthera</taxon>
    </lineage>
</organism>
<comment type="similarity">
    <text evidence="1">Belongs to the NPL4 family.</text>
</comment>
<dbReference type="AlphaFoldDB" id="A0AAP0BPK8"/>
<dbReference type="InterPro" id="IPR029071">
    <property type="entry name" value="Ubiquitin-like_domsf"/>
</dbReference>
<dbReference type="CDD" id="cd08061">
    <property type="entry name" value="MPN_NPL4"/>
    <property type="match status" value="1"/>
</dbReference>
<dbReference type="CDD" id="cd17055">
    <property type="entry name" value="Ubl_AtNPL4_like"/>
    <property type="match status" value="1"/>
</dbReference>
<dbReference type="PANTHER" id="PTHR12710:SF0">
    <property type="entry name" value="NUCLEAR PROTEIN LOCALIZATION PROTEIN 4 HOMOLOG"/>
    <property type="match status" value="1"/>
</dbReference>
<dbReference type="GO" id="GO:0031625">
    <property type="term" value="F:ubiquitin protein ligase binding"/>
    <property type="evidence" value="ECO:0007669"/>
    <property type="project" value="TreeGrafter"/>
</dbReference>
<comment type="caution">
    <text evidence="8">The sequence shown here is derived from an EMBL/GenBank/DDBJ whole genome shotgun (WGS) entry which is preliminary data.</text>
</comment>
<feature type="domain" description="Nuclear pore localisation protein NPL4 C-terminal" evidence="6">
    <location>
        <begin position="188"/>
        <end position="303"/>
    </location>
</feature>
<comment type="pathway">
    <text evidence="5">Protein degradation; proteasomal ubiquitin-dependent pathway.</text>
</comment>
<dbReference type="EMBL" id="JBBWWQ010000005">
    <property type="protein sequence ID" value="KAK8946523.1"/>
    <property type="molecule type" value="Genomic_DNA"/>
</dbReference>
<evidence type="ECO:0000313" key="8">
    <source>
        <dbReference type="EMBL" id="KAK8946523.1"/>
    </source>
</evidence>
<sequence length="430" mass="46965">MPLPEGNLSAGGGTMIVRIRSRDGLERVAVPDPKSATVDTLKTLIQAQLGVPVPAQILSNDRNLLIAKSPAEAGSLSDLSNPSTPLSTFGISHGSLIFLFYEGMRSVRGPSGPAAVTPAGSFGRKMTMDDLIARQMRVSRQENPHCDSTSFDRDAAHAFQLYVNETLAFAIKRGGFMYGRIGEKGAIEVDFIYEPPQVGTEDVLTLLRDPEEEKLVEAIAIGLGMRRVGFVFTQAVGREGKGEYTMSRREVIQAAELQAEGGIQEWVTAVVKLEVNEDGAADVHFEAFQMSDICVKLFKEGWLDTEDVNGDPKVSKMKKDVVVGTKDVREVDNDFFLVPVKISDHQGSLSSAFPIENRLTPVTLRALKSHMDRSKSLPFVKRISDFHILLLLAKYLDLNNDVPTLAECVQRQAAVSEGYQLLIESLAAAS</sequence>
<accession>A0AAP0BPK8</accession>
<proteinExistence type="inferred from homology"/>
<dbReference type="GO" id="GO:0005634">
    <property type="term" value="C:nucleus"/>
    <property type="evidence" value="ECO:0007669"/>
    <property type="project" value="TreeGrafter"/>
</dbReference>
<dbReference type="Pfam" id="PF05021">
    <property type="entry name" value="NPL4"/>
    <property type="match status" value="1"/>
</dbReference>
<dbReference type="GO" id="GO:0043130">
    <property type="term" value="F:ubiquitin binding"/>
    <property type="evidence" value="ECO:0007669"/>
    <property type="project" value="TreeGrafter"/>
</dbReference>
<evidence type="ECO:0000256" key="4">
    <source>
        <dbReference type="ARBA" id="ARBA00060043"/>
    </source>
</evidence>
<feature type="domain" description="Nuclear pore localisation protein Npl4 ubiquitin-like" evidence="7">
    <location>
        <begin position="14"/>
        <end position="99"/>
    </location>
</feature>
<dbReference type="InterPro" id="IPR016563">
    <property type="entry name" value="Npl4"/>
</dbReference>
<evidence type="ECO:0000259" key="7">
    <source>
        <dbReference type="Pfam" id="PF11543"/>
    </source>
</evidence>